<comment type="caution">
    <text evidence="16">The sequence shown here is derived from an EMBL/GenBank/DDBJ whole genome shotgun (WGS) entry which is preliminary data.</text>
</comment>
<keyword evidence="10 11" id="KW-0472">Membrane</keyword>
<keyword evidence="6" id="KW-0999">Mitochondrion inner membrane</keyword>
<feature type="transmembrane region" description="Helical" evidence="14">
    <location>
        <begin position="212"/>
        <end position="231"/>
    </location>
</feature>
<dbReference type="SUPFAM" id="SSF161111">
    <property type="entry name" value="Cation efflux protein transmembrane domain-like"/>
    <property type="match status" value="1"/>
</dbReference>
<feature type="repeat" description="Solcar" evidence="11">
    <location>
        <begin position="801"/>
        <end position="893"/>
    </location>
</feature>
<keyword evidence="17" id="KW-1185">Reference proteome</keyword>
<organism evidence="16 17">
    <name type="scientific">Seiridium cardinale</name>
    <dbReference type="NCBI Taxonomy" id="138064"/>
    <lineage>
        <taxon>Eukaryota</taxon>
        <taxon>Fungi</taxon>
        <taxon>Dikarya</taxon>
        <taxon>Ascomycota</taxon>
        <taxon>Pezizomycotina</taxon>
        <taxon>Sordariomycetes</taxon>
        <taxon>Xylariomycetidae</taxon>
        <taxon>Amphisphaeriales</taxon>
        <taxon>Sporocadaceae</taxon>
        <taxon>Seiridium</taxon>
    </lineage>
</organism>
<proteinExistence type="inferred from homology"/>
<evidence type="ECO:0000256" key="5">
    <source>
        <dbReference type="ARBA" id="ARBA00022737"/>
    </source>
</evidence>
<dbReference type="InterPro" id="IPR018108">
    <property type="entry name" value="MCP_transmembrane"/>
</dbReference>
<dbReference type="EMBL" id="JARVKM010000025">
    <property type="protein sequence ID" value="KAK9776786.1"/>
    <property type="molecule type" value="Genomic_DNA"/>
</dbReference>
<evidence type="ECO:0000256" key="11">
    <source>
        <dbReference type="PROSITE-ProRule" id="PRU00282"/>
    </source>
</evidence>
<evidence type="ECO:0000256" key="9">
    <source>
        <dbReference type="ARBA" id="ARBA00023128"/>
    </source>
</evidence>
<evidence type="ECO:0000256" key="13">
    <source>
        <dbReference type="SAM" id="MobiDB-lite"/>
    </source>
</evidence>
<dbReference type="PANTHER" id="PTHR45755">
    <property type="match status" value="1"/>
</dbReference>
<feature type="repeat" description="Solcar" evidence="11">
    <location>
        <begin position="697"/>
        <end position="783"/>
    </location>
</feature>
<name>A0ABR2XT49_9PEZI</name>
<keyword evidence="5" id="KW-0677">Repeat</keyword>
<feature type="domain" description="Cation efflux protein transmembrane" evidence="15">
    <location>
        <begin position="213"/>
        <end position="429"/>
    </location>
</feature>
<dbReference type="Proteomes" id="UP001465668">
    <property type="component" value="Unassembled WGS sequence"/>
</dbReference>
<evidence type="ECO:0000313" key="17">
    <source>
        <dbReference type="Proteomes" id="UP001465668"/>
    </source>
</evidence>
<feature type="transmembrane region" description="Helical" evidence="14">
    <location>
        <begin position="372"/>
        <end position="397"/>
    </location>
</feature>
<feature type="transmembrane region" description="Helical" evidence="14">
    <location>
        <begin position="313"/>
        <end position="334"/>
    </location>
</feature>
<feature type="transmembrane region" description="Helical" evidence="14">
    <location>
        <begin position="283"/>
        <end position="301"/>
    </location>
</feature>
<dbReference type="InterPro" id="IPR002067">
    <property type="entry name" value="MCP"/>
</dbReference>
<evidence type="ECO:0000259" key="15">
    <source>
        <dbReference type="Pfam" id="PF01545"/>
    </source>
</evidence>
<feature type="region of interest" description="Disordered" evidence="13">
    <location>
        <begin position="342"/>
        <end position="363"/>
    </location>
</feature>
<keyword evidence="7 14" id="KW-1133">Transmembrane helix</keyword>
<keyword evidence="4 11" id="KW-0812">Transmembrane</keyword>
<evidence type="ECO:0000313" key="16">
    <source>
        <dbReference type="EMBL" id="KAK9776786.1"/>
    </source>
</evidence>
<evidence type="ECO:0000256" key="3">
    <source>
        <dbReference type="ARBA" id="ARBA00022448"/>
    </source>
</evidence>
<feature type="transmembrane region" description="Helical" evidence="14">
    <location>
        <begin position="908"/>
        <end position="929"/>
    </location>
</feature>
<feature type="compositionally biased region" description="Basic and acidic residues" evidence="13">
    <location>
        <begin position="52"/>
        <end position="62"/>
    </location>
</feature>
<protein>
    <recommendedName>
        <fullName evidence="12">Zinc transporter</fullName>
    </recommendedName>
</protein>
<evidence type="ECO:0000256" key="6">
    <source>
        <dbReference type="ARBA" id="ARBA00022792"/>
    </source>
</evidence>
<keyword evidence="8 12" id="KW-0406">Ion transport</keyword>
<dbReference type="PRINTS" id="PR00926">
    <property type="entry name" value="MITOCARRIER"/>
</dbReference>
<feature type="transmembrane region" description="Helical" evidence="14">
    <location>
        <begin position="243"/>
        <end position="262"/>
    </location>
</feature>
<feature type="compositionally biased region" description="Basic and acidic residues" evidence="13">
    <location>
        <begin position="136"/>
        <end position="178"/>
    </location>
</feature>
<dbReference type="Pfam" id="PF01545">
    <property type="entry name" value="Cation_efflux"/>
    <property type="match status" value="1"/>
</dbReference>
<dbReference type="PROSITE" id="PS50920">
    <property type="entry name" value="SOLCAR"/>
    <property type="match status" value="3"/>
</dbReference>
<evidence type="ECO:0000256" key="7">
    <source>
        <dbReference type="ARBA" id="ARBA00022989"/>
    </source>
</evidence>
<dbReference type="InterPro" id="IPR045316">
    <property type="entry name" value="Msc2-like"/>
</dbReference>
<keyword evidence="3 12" id="KW-0813">Transport</keyword>
<dbReference type="SUPFAM" id="SSF103506">
    <property type="entry name" value="Mitochondrial carrier"/>
    <property type="match status" value="1"/>
</dbReference>
<evidence type="ECO:0000256" key="8">
    <source>
        <dbReference type="ARBA" id="ARBA00023065"/>
    </source>
</evidence>
<dbReference type="InterPro" id="IPR002524">
    <property type="entry name" value="Cation_efflux"/>
</dbReference>
<dbReference type="InterPro" id="IPR027469">
    <property type="entry name" value="Cation_efflux_TMD_sf"/>
</dbReference>
<evidence type="ECO:0000256" key="4">
    <source>
        <dbReference type="ARBA" id="ARBA00022692"/>
    </source>
</evidence>
<keyword evidence="12" id="KW-0256">Endoplasmic reticulum</keyword>
<comment type="similarity">
    <text evidence="2 12">Belongs to the cation diffusion facilitator (CDF) transporter (TC 2.A.4) family. SLC30A subfamily.</text>
</comment>
<evidence type="ECO:0000256" key="2">
    <source>
        <dbReference type="ARBA" id="ARBA00008873"/>
    </source>
</evidence>
<gene>
    <name evidence="16" type="ORF">SCAR479_06524</name>
</gene>
<dbReference type="InterPro" id="IPR023395">
    <property type="entry name" value="MCP_dom_sf"/>
</dbReference>
<feature type="region of interest" description="Disordered" evidence="13">
    <location>
        <begin position="1"/>
        <end position="178"/>
    </location>
</feature>
<feature type="compositionally biased region" description="Basic residues" evidence="13">
    <location>
        <begin position="351"/>
        <end position="361"/>
    </location>
</feature>
<sequence length="997" mass="108540">MASYALPTPPLPHSHNHAHTQSLGHSHSFGHSRRSPGTHSHSQSLGPHRHSPGLDHEGEERAQQNLSHYRANSYLPLQKRENRPSPLSRHGDALTPVEDMSPMTPARGTPDTYFDTQAAAASHDHDHHDHGHKHGHSDCGHDHRDHSHDHSHDHDHAHDHHGHDHGHGHGHDHGHVHAHDNNYSKLTGLLLPYTSRWPLLHSVMTEKDSRRILYFMVLNFSFMAVQAFYGYVTDSLGLLSDSIHMFFDCVALAVGLFAAVMAKWPPSQRFPYGFGKIETLSGFANGIFLILISVEIMFEGFERLLEGRETKRLLDLFVVSTLGLIVNLLGIFAFGSHGHHGHDHGHDHSHGHGHGHGHSHGHSHDNDNMHGIYLHILADTLGSASVIASTVLTYLFPWSGWDPVASFLIAYLIAITAVPLVKSSAHRLLLVNPDDSEYMLRNTLTGITEVRGVASYAVPKFWADDRTGNDAHGTLIGVIHVAAMRGTDLEDVQEKVKNYLTEKGIDMTVHMEREGDTSCCGIKYPPRAEALTSLRIADDRNRRIAIPQKLIRDRDNPFSSLRQPNKEHEAAPALLHEHSVSKYECLHVAAKNCRKVSRHNSLKRTRKRVAITSQRERTYITESCTSSSYRPPIPSSFFPPFILPSPPASTVTMPSNDSPATSIKETVASKLPHIPESKDELKAEIKAEAKAAASSGLSQLRSLAAGGFGGVCAVVVGHPFDLVKVRLQTADKGVYKSAVDCLKQSIARDGLRRGLYAGVSAPLVGVTPMFAVSFWGYDVGKQLVSSYSTVATNPATGAPQFSIAQVSAAGFFSAIPMTAITAPFERVKVILQVQGQRLKPGEEPKYKGGLDVVKQLYKEGGVRSVFRGSTATLARDGPGSAAYFAAYEYIKRRLTPVDPATGKPQGDLSLLAVTAAGGAAGIAMWIPVFPVDTVKSRLQTAEGNVSIGGVVREIYGRGGVKAFFPGFGPALARAVPANAATFLGVELAHQAMNKAFG</sequence>
<keyword evidence="9" id="KW-0496">Mitochondrion</keyword>
<comment type="subcellular location">
    <subcellularLocation>
        <location evidence="12">Endoplasmic reticulum membrane</location>
        <topology evidence="12">Multi-pass membrane protein</topology>
    </subcellularLocation>
    <subcellularLocation>
        <location evidence="1">Mitochondrion inner membrane</location>
        <topology evidence="1">Multi-pass membrane protein</topology>
    </subcellularLocation>
</comment>
<evidence type="ECO:0000256" key="14">
    <source>
        <dbReference type="SAM" id="Phobius"/>
    </source>
</evidence>
<dbReference type="PANTHER" id="PTHR45755:SF4">
    <property type="entry name" value="ZINC TRANSPORTER 7"/>
    <property type="match status" value="1"/>
</dbReference>
<dbReference type="Pfam" id="PF00153">
    <property type="entry name" value="Mito_carr"/>
    <property type="match status" value="3"/>
</dbReference>
<feature type="transmembrane region" description="Helical" evidence="14">
    <location>
        <begin position="403"/>
        <end position="421"/>
    </location>
</feature>
<evidence type="ECO:0000256" key="12">
    <source>
        <dbReference type="RuleBase" id="RU369017"/>
    </source>
</evidence>
<comment type="function">
    <text evidence="12">Functions as a zinc transporter.</text>
</comment>
<dbReference type="NCBIfam" id="TIGR01297">
    <property type="entry name" value="CDF"/>
    <property type="match status" value="1"/>
</dbReference>
<dbReference type="InterPro" id="IPR058533">
    <property type="entry name" value="Cation_efflux_TM"/>
</dbReference>
<reference evidence="16 17" key="1">
    <citation type="submission" date="2024-02" db="EMBL/GenBank/DDBJ databases">
        <title>First draft genome assembly of two strains of Seiridium cardinale.</title>
        <authorList>
            <person name="Emiliani G."/>
            <person name="Scali E."/>
        </authorList>
    </citation>
    <scope>NUCLEOTIDE SEQUENCE [LARGE SCALE GENOMIC DNA]</scope>
    <source>
        <strain evidence="16 17">BM-138-000479</strain>
    </source>
</reference>
<feature type="repeat" description="Solcar" evidence="11">
    <location>
        <begin position="908"/>
        <end position="991"/>
    </location>
</feature>
<evidence type="ECO:0000256" key="10">
    <source>
        <dbReference type="ARBA" id="ARBA00023136"/>
    </source>
</evidence>
<feature type="transmembrane region" description="Helical" evidence="14">
    <location>
        <begin position="755"/>
        <end position="777"/>
    </location>
</feature>
<evidence type="ECO:0000256" key="1">
    <source>
        <dbReference type="ARBA" id="ARBA00004448"/>
    </source>
</evidence>
<accession>A0ABR2XT49</accession>
<dbReference type="Gene3D" id="1.50.40.10">
    <property type="entry name" value="Mitochondrial carrier domain"/>
    <property type="match status" value="2"/>
</dbReference>
<dbReference type="Gene3D" id="1.20.1510.10">
    <property type="entry name" value="Cation efflux protein transmembrane domain"/>
    <property type="match status" value="1"/>
</dbReference>